<keyword evidence="3 9" id="KW-0808">Transferase</keyword>
<feature type="region of interest" description="Disordered" evidence="10">
    <location>
        <begin position="107"/>
        <end position="126"/>
    </location>
</feature>
<gene>
    <name evidence="14" type="ORF">POM88_006939</name>
</gene>
<dbReference type="InterPro" id="IPR058697">
    <property type="entry name" value="RDRP3-5_N"/>
</dbReference>
<evidence type="ECO:0000256" key="10">
    <source>
        <dbReference type="SAM" id="MobiDB-lite"/>
    </source>
</evidence>
<evidence type="ECO:0000256" key="3">
    <source>
        <dbReference type="ARBA" id="ARBA00022679"/>
    </source>
</evidence>
<organism evidence="14 15">
    <name type="scientific">Heracleum sosnowskyi</name>
    <dbReference type="NCBI Taxonomy" id="360622"/>
    <lineage>
        <taxon>Eukaryota</taxon>
        <taxon>Viridiplantae</taxon>
        <taxon>Streptophyta</taxon>
        <taxon>Embryophyta</taxon>
        <taxon>Tracheophyta</taxon>
        <taxon>Spermatophyta</taxon>
        <taxon>Magnoliopsida</taxon>
        <taxon>eudicotyledons</taxon>
        <taxon>Gunneridae</taxon>
        <taxon>Pentapetalae</taxon>
        <taxon>asterids</taxon>
        <taxon>campanulids</taxon>
        <taxon>Apiales</taxon>
        <taxon>Apiaceae</taxon>
        <taxon>Apioideae</taxon>
        <taxon>apioid superclade</taxon>
        <taxon>Tordylieae</taxon>
        <taxon>Tordyliinae</taxon>
        <taxon>Heracleum</taxon>
    </lineage>
</organism>
<feature type="domain" description="RDRP3-5 N-terminal" evidence="12">
    <location>
        <begin position="6"/>
        <end position="70"/>
    </location>
</feature>
<keyword evidence="15" id="KW-1185">Reference proteome</keyword>
<dbReference type="GO" id="GO:0003723">
    <property type="term" value="F:RNA binding"/>
    <property type="evidence" value="ECO:0007669"/>
    <property type="project" value="UniProtKB-KW"/>
</dbReference>
<dbReference type="InterPro" id="IPR007855">
    <property type="entry name" value="RDRP"/>
</dbReference>
<dbReference type="PANTHER" id="PTHR23079:SF55">
    <property type="entry name" value="RNA-DIRECTED RNA POLYMERASE"/>
    <property type="match status" value="1"/>
</dbReference>
<protein>
    <recommendedName>
        <fullName evidence="9">RNA-dependent RNA polymerase</fullName>
        <ecNumber evidence="9">2.7.7.48</ecNumber>
    </recommendedName>
</protein>
<comment type="catalytic activity">
    <reaction evidence="7 9">
        <text>RNA(n) + a ribonucleoside 5'-triphosphate = RNA(n+1) + diphosphate</text>
        <dbReference type="Rhea" id="RHEA:21248"/>
        <dbReference type="Rhea" id="RHEA-COMP:14527"/>
        <dbReference type="Rhea" id="RHEA-COMP:17342"/>
        <dbReference type="ChEBI" id="CHEBI:33019"/>
        <dbReference type="ChEBI" id="CHEBI:61557"/>
        <dbReference type="ChEBI" id="CHEBI:140395"/>
        <dbReference type="EC" id="2.7.7.48"/>
    </reaction>
</comment>
<dbReference type="InterPro" id="IPR057596">
    <property type="entry name" value="RDRP_core"/>
</dbReference>
<dbReference type="GO" id="GO:0031380">
    <property type="term" value="C:nuclear RNA-directed RNA polymerase complex"/>
    <property type="evidence" value="ECO:0007669"/>
    <property type="project" value="TreeGrafter"/>
</dbReference>
<evidence type="ECO:0000256" key="5">
    <source>
        <dbReference type="ARBA" id="ARBA00022884"/>
    </source>
</evidence>
<dbReference type="GO" id="GO:0003968">
    <property type="term" value="F:RNA-directed RNA polymerase activity"/>
    <property type="evidence" value="ECO:0007669"/>
    <property type="project" value="UniProtKB-KW"/>
</dbReference>
<dbReference type="Pfam" id="PF26253">
    <property type="entry name" value="RdRP_head"/>
    <property type="match status" value="1"/>
</dbReference>
<dbReference type="EC" id="2.7.7.48" evidence="9"/>
<sequence length="1005" mass="114446">MGDIEAPLPLRVERMIEKICFEQCQPGPDRDARKILASIGEDKSIHMLTIISQRKIKTFSGFIKYMLKDYKSKPLSITISPNSAQKRISGTAGLIYHSPFPNHLLRSPASGSDNTDTPIAIGGSPSTNVQTTSIPLPAHLSASPCSSLGNSYTPARKKLKFPPHFNTNQESTSTISKQWQILFKLEFRKIFLLLNYIGRKKLEDVVSEEDAYKIQQMKSFPMERFEFQLWTMYGGSSFAGTESTDRRKYLDWECGKTYHYHCHVWRDGSFSFKGPYLKTTKSLLHRTFGDENILIVKFEEQARGGSPIISANHNAFYGEVAKEGILIGQRRYRFFVFKDGDRKGNKSSPITSDVKCYFIRMELIAPCDVKDPFNLLNKTMHEARCLFMHLHTTPSMAKYASRCSLILSQTIKVEVNLDTVHIERIEDIPCQNENGINVCNEAGDLLIHTDGTGFISEDLAMKCPRALLSARCRKNKHSEMEDESLEGKLTDAHVREPPLLMQCRLFYNGCAVKGTFLVNRKLSPGTIQIRPSMVKVEADPNFKGATSVNSLEVVNISRKPRKSRLSKYLIALLYFGGVPEQFFLKILADALEDSQRLFSDKRSAVRASVNHERKGLQEGRLPISDSYFLMGTADPTGLLNSDEVCVILDNGQISGKVLVYRYPGLHFGDIHVLKAVYLKELEDVVGNAKYGILFSTKGQRSVASEIANGDFDGDMYWVSKNNQLLHYFKESAPWTRMHSSPNVIHRKPSDFSCDELEHELFKLFLNTKNQNISMGVAADSWMAFTDRFLTLDDNSSEKINLKRKMLKLIDIYYDALDAPKTGKEVKVPKEYRADLYPHYMGKGVEYHSNSVLGRIWDTVETYRTERKTTYEIRKLPIFELVEIPDAKMKFWKETYDNYRQDMSVALSSKYESETNPADDVINKYKEILYGAADFERRSRNMDDIHIDALSLYHVCYDFARSKGDVRKCNFAWKIAGPALCNFHAVNSSERSMFYCLPSVLGELLN</sequence>
<keyword evidence="5 9" id="KW-0694">RNA-binding</keyword>
<evidence type="ECO:0000256" key="2">
    <source>
        <dbReference type="ARBA" id="ARBA00022484"/>
    </source>
</evidence>
<evidence type="ECO:0000256" key="8">
    <source>
        <dbReference type="ARBA" id="ARBA00093763"/>
    </source>
</evidence>
<dbReference type="Pfam" id="PF05183">
    <property type="entry name" value="RdRP"/>
    <property type="match status" value="1"/>
</dbReference>
<evidence type="ECO:0000256" key="1">
    <source>
        <dbReference type="ARBA" id="ARBA00005762"/>
    </source>
</evidence>
<evidence type="ECO:0000256" key="4">
    <source>
        <dbReference type="ARBA" id="ARBA00022695"/>
    </source>
</evidence>
<dbReference type="GO" id="GO:0030422">
    <property type="term" value="P:siRNA processing"/>
    <property type="evidence" value="ECO:0007669"/>
    <property type="project" value="TreeGrafter"/>
</dbReference>
<evidence type="ECO:0000259" key="11">
    <source>
        <dbReference type="Pfam" id="PF05183"/>
    </source>
</evidence>
<dbReference type="InterPro" id="IPR058752">
    <property type="entry name" value="RDRP_C_head"/>
</dbReference>
<feature type="domain" description="RDRP core" evidence="11">
    <location>
        <begin position="603"/>
        <end position="859"/>
    </location>
</feature>
<feature type="domain" description="RDRP C-terminal head" evidence="13">
    <location>
        <begin position="914"/>
        <end position="987"/>
    </location>
</feature>
<reference evidence="14" key="2">
    <citation type="submission" date="2023-05" db="EMBL/GenBank/DDBJ databases">
        <authorList>
            <person name="Schelkunov M.I."/>
        </authorList>
    </citation>
    <scope>NUCLEOTIDE SEQUENCE</scope>
    <source>
        <strain evidence="14">Hsosn_3</strain>
        <tissue evidence="14">Leaf</tissue>
    </source>
</reference>
<reference evidence="14" key="1">
    <citation type="submission" date="2023-02" db="EMBL/GenBank/DDBJ databases">
        <title>Genome of toxic invasive species Heracleum sosnowskyi carries increased number of genes despite the absence of recent whole-genome duplications.</title>
        <authorList>
            <person name="Schelkunov M."/>
            <person name="Shtratnikova V."/>
            <person name="Makarenko M."/>
            <person name="Klepikova A."/>
            <person name="Omelchenko D."/>
            <person name="Novikova G."/>
            <person name="Obukhova E."/>
            <person name="Bogdanov V."/>
            <person name="Penin A."/>
            <person name="Logacheva M."/>
        </authorList>
    </citation>
    <scope>NUCLEOTIDE SEQUENCE</scope>
    <source>
        <strain evidence="14">Hsosn_3</strain>
        <tissue evidence="14">Leaf</tissue>
    </source>
</reference>
<comment type="similarity">
    <text evidence="1 9">Belongs to the RdRP family.</text>
</comment>
<dbReference type="AlphaFoldDB" id="A0AAD8J6G6"/>
<evidence type="ECO:0000256" key="9">
    <source>
        <dbReference type="RuleBase" id="RU363098"/>
    </source>
</evidence>
<comment type="function">
    <text evidence="8 9">Probably involved in the RNA silencing pathway and required for the generation of small interfering RNAs (siRNAs).</text>
</comment>
<evidence type="ECO:0000259" key="13">
    <source>
        <dbReference type="Pfam" id="PF26253"/>
    </source>
</evidence>
<evidence type="ECO:0000259" key="12">
    <source>
        <dbReference type="Pfam" id="PF26249"/>
    </source>
</evidence>
<comment type="caution">
    <text evidence="14">The sequence shown here is derived from an EMBL/GenBank/DDBJ whole genome shotgun (WGS) entry which is preliminary data.</text>
</comment>
<dbReference type="Pfam" id="PF26249">
    <property type="entry name" value="4HB_RdRP3_N"/>
    <property type="match status" value="1"/>
</dbReference>
<dbReference type="PANTHER" id="PTHR23079">
    <property type="entry name" value="RNA-DEPENDENT RNA POLYMERASE"/>
    <property type="match status" value="1"/>
</dbReference>
<evidence type="ECO:0000256" key="6">
    <source>
        <dbReference type="ARBA" id="ARBA00023158"/>
    </source>
</evidence>
<evidence type="ECO:0000256" key="7">
    <source>
        <dbReference type="ARBA" id="ARBA00048744"/>
    </source>
</evidence>
<keyword evidence="4 9" id="KW-0548">Nucleotidyltransferase</keyword>
<evidence type="ECO:0000313" key="15">
    <source>
        <dbReference type="Proteomes" id="UP001237642"/>
    </source>
</evidence>
<name>A0AAD8J6G6_9APIA</name>
<keyword evidence="2 9" id="KW-0696">RNA-directed RNA polymerase</keyword>
<keyword evidence="6 9" id="KW-0943">RNA-mediated gene silencing</keyword>
<evidence type="ECO:0000313" key="14">
    <source>
        <dbReference type="EMBL" id="KAK1397076.1"/>
    </source>
</evidence>
<proteinExistence type="inferred from homology"/>
<dbReference type="Proteomes" id="UP001237642">
    <property type="component" value="Unassembled WGS sequence"/>
</dbReference>
<accession>A0AAD8J6G6</accession>
<dbReference type="EMBL" id="JAUIZM010000002">
    <property type="protein sequence ID" value="KAK1397076.1"/>
    <property type="molecule type" value="Genomic_DNA"/>
</dbReference>